<name>A0ABR6GHJ4_9HYPH</name>
<protein>
    <submittedName>
        <fullName evidence="1">Protein tyrosine/serine phosphatase</fullName>
    </submittedName>
</protein>
<keyword evidence="2" id="KW-1185">Reference proteome</keyword>
<dbReference type="EMBL" id="JACHXX010000012">
    <property type="protein sequence ID" value="MBB3165773.1"/>
    <property type="molecule type" value="Genomic_DNA"/>
</dbReference>
<sequence length="30" mass="3164">MHCSDGQDRCGTGFPCLLEAGKAVELQVPT</sequence>
<dbReference type="Proteomes" id="UP000542811">
    <property type="component" value="Unassembled WGS sequence"/>
</dbReference>
<accession>A0ABR6GHJ4</accession>
<evidence type="ECO:0000313" key="1">
    <source>
        <dbReference type="EMBL" id="MBB3165773.1"/>
    </source>
</evidence>
<comment type="caution">
    <text evidence="1">The sequence shown here is derived from an EMBL/GenBank/DDBJ whole genome shotgun (WGS) entry which is preliminary data.</text>
</comment>
<proteinExistence type="predicted"/>
<dbReference type="PROSITE" id="PS00383">
    <property type="entry name" value="TYR_PHOSPHATASE_1"/>
    <property type="match status" value="1"/>
</dbReference>
<evidence type="ECO:0000313" key="2">
    <source>
        <dbReference type="Proteomes" id="UP000542811"/>
    </source>
</evidence>
<gene>
    <name evidence="1" type="ORF">FHS25_006285</name>
</gene>
<reference evidence="1 2" key="1">
    <citation type="submission" date="2020-08" db="EMBL/GenBank/DDBJ databases">
        <title>Genomic Encyclopedia of Type Strains, Phase III (KMG-III): the genomes of soil and plant-associated and newly described type strains.</title>
        <authorList>
            <person name="Whitman W."/>
        </authorList>
    </citation>
    <scope>NUCLEOTIDE SEQUENCE [LARGE SCALE GENOMIC DNA]</scope>
    <source>
        <strain evidence="1 2">CECT 8280</strain>
    </source>
</reference>
<dbReference type="InterPro" id="IPR016130">
    <property type="entry name" value="Tyr_Pase_AS"/>
</dbReference>
<organism evidence="1 2">
    <name type="scientific">Rhizobium laguerreae</name>
    <dbReference type="NCBI Taxonomy" id="1076926"/>
    <lineage>
        <taxon>Bacteria</taxon>
        <taxon>Pseudomonadati</taxon>
        <taxon>Pseudomonadota</taxon>
        <taxon>Alphaproteobacteria</taxon>
        <taxon>Hyphomicrobiales</taxon>
        <taxon>Rhizobiaceae</taxon>
        <taxon>Rhizobium/Agrobacterium group</taxon>
        <taxon>Rhizobium</taxon>
    </lineage>
</organism>